<reference evidence="1" key="1">
    <citation type="submission" date="2022-11" db="EMBL/GenBank/DDBJ databases">
        <title>beta-Carotene-producing bacterium, Jeongeuplla avenae sp. nov., alleviates the salt stress of Arabidopsis seedlings.</title>
        <authorList>
            <person name="Jiang L."/>
            <person name="Lee J."/>
        </authorList>
    </citation>
    <scope>NUCLEOTIDE SEQUENCE</scope>
    <source>
        <strain evidence="1">DY_R2A_6</strain>
    </source>
</reference>
<sequence length="381" mass="41274">MTDSQIGPQTALGSGDAGGSGRRDKPRRRSRLARSQVVIFFNLLLSGAVLGLLTVGAVLYWGKSQFEGQGPLREEATYVVPRNSGWSSAAAGLESHGIISSAEVFEYGVRLAGKSTALKPGEYGFAPGVSMREVMDTLASGKSIMYSVSVPEGWTVQQIYDRLAANEVLTGDLPALKPEGTLRPDTYRVQRGTTRAELIEQMEEAQNKLVQEVWAKRSPDLPVDDIGQFLTLASIVERETGVDSERPHVASVFVNRLREGMRLQSDPTFLYGIYGGRGKPSDKPITQSDIESDTPYNTYRVRGLPPGPIANPGRAALEATANPLDTDDRYFVADGTGGHAFASSLEEHNRNVRRYREWERSQAAQATEPAGGTGAAEAVVE</sequence>
<gene>
    <name evidence="1" type="primary">mltG</name>
    <name evidence="1" type="ORF">OXU80_09580</name>
</gene>
<dbReference type="EMBL" id="CP113520">
    <property type="protein sequence ID" value="WAJ30425.1"/>
    <property type="molecule type" value="Genomic_DNA"/>
</dbReference>
<evidence type="ECO:0000313" key="1">
    <source>
        <dbReference type="EMBL" id="WAJ30425.1"/>
    </source>
</evidence>
<name>A0ACD4NUM3_9HYPH</name>
<protein>
    <submittedName>
        <fullName evidence="1">Endolytic transglycosylase MltG</fullName>
    </submittedName>
</protein>
<dbReference type="Proteomes" id="UP001163223">
    <property type="component" value="Chromosome"/>
</dbReference>
<accession>A0ACD4NUM3</accession>
<evidence type="ECO:0000313" key="2">
    <source>
        <dbReference type="Proteomes" id="UP001163223"/>
    </source>
</evidence>
<organism evidence="1 2">
    <name type="scientific">Antarcticirhabdus aurantiaca</name>
    <dbReference type="NCBI Taxonomy" id="2606717"/>
    <lineage>
        <taxon>Bacteria</taxon>
        <taxon>Pseudomonadati</taxon>
        <taxon>Pseudomonadota</taxon>
        <taxon>Alphaproteobacteria</taxon>
        <taxon>Hyphomicrobiales</taxon>
        <taxon>Aurantimonadaceae</taxon>
        <taxon>Antarcticirhabdus</taxon>
    </lineage>
</organism>
<keyword evidence="2" id="KW-1185">Reference proteome</keyword>
<proteinExistence type="predicted"/>